<gene>
    <name evidence="9 10" type="primary">mqo</name>
    <name evidence="10" type="ORF">AB0763_13350</name>
</gene>
<keyword evidence="5 9" id="KW-0816">Tricarboxylic acid cycle</keyword>
<dbReference type="InterPro" id="IPR036188">
    <property type="entry name" value="FAD/NAD-bd_sf"/>
</dbReference>
<comment type="pathway">
    <text evidence="3 9">Carbohydrate metabolism; tricarboxylic acid cycle; oxaloacetate from (S)-malate (quinone route): step 1/1.</text>
</comment>
<dbReference type="NCBIfam" id="NF003605">
    <property type="entry name" value="PRK05257.1-4"/>
    <property type="match status" value="1"/>
</dbReference>
<dbReference type="SUPFAM" id="SSF51905">
    <property type="entry name" value="FAD/NAD(P)-binding domain"/>
    <property type="match status" value="1"/>
</dbReference>
<sequence length="535" mass="59021">MRQETGQRDLNQNGQKGKENQVDVVLIGGGIMSATLGSFLQQLEPNWQINLYECLSDVAQESSNGWNNAGTGHTSLAESNYTPLKADGSIDISKAIKIYQQFQLSRQFWAYLSEQGQLGTPSSFINSVPHLSFVSGQENVEFLRKRYQALSSLSLFEGMAYSEDPEQIRTWLPLMMEGRSSDQPIAATRSIDGTDVNFGELTRQMIDNLQRNERFSLQLKHKVTQLDKQSDGRWKVGVRCLTTGKEHTVLSRYVFIGAGGASLTLLQKSSIPEAKSYAGFPVGGQFLVTENPDLVNAHQAKVYGKAAVGAPPMSVPHMDTRVIDGKKMLLFGPFASFSSKFLKQGSLLDLFSSVTPHNVLPMMHVGLNNFDLVKYLVGQLTQSEDDRIKALQAFYPKAKASDWRLCQAGQRVQIIKKEAGKKAALHLGSELVHAKDGSLTALLGASPGASVSAAIMMELLERCFPEQMGSKAWQNKIQQMLPSYGQDLLDNPQLHQHVLAQTAKSLNLDNHLVELNTNVENTSHEAEKHQEADVA</sequence>
<dbReference type="EMBL" id="CP162602">
    <property type="protein sequence ID" value="XDK26771.1"/>
    <property type="molecule type" value="Genomic_DNA"/>
</dbReference>
<dbReference type="KEGG" id="vih:AB0763_13350"/>
<dbReference type="Gene3D" id="3.30.9.10">
    <property type="entry name" value="D-Amino Acid Oxidase, subunit A, domain 2"/>
    <property type="match status" value="1"/>
</dbReference>
<comment type="similarity">
    <text evidence="4 9">Belongs to the MQO family.</text>
</comment>
<dbReference type="PANTHER" id="PTHR43104">
    <property type="entry name" value="L-2-HYDROXYGLUTARATE DEHYDROGENASE, MITOCHONDRIAL"/>
    <property type="match status" value="1"/>
</dbReference>
<dbReference type="AlphaFoldDB" id="A0AB39HEV2"/>
<organism evidence="10">
    <name type="scientific">Vibrio sp. HB236076</name>
    <dbReference type="NCBI Taxonomy" id="3232307"/>
    <lineage>
        <taxon>Bacteria</taxon>
        <taxon>Pseudomonadati</taxon>
        <taxon>Pseudomonadota</taxon>
        <taxon>Gammaproteobacteria</taxon>
        <taxon>Vibrionales</taxon>
        <taxon>Vibrionaceae</taxon>
        <taxon>Vibrio</taxon>
    </lineage>
</organism>
<evidence type="ECO:0000256" key="2">
    <source>
        <dbReference type="ARBA" id="ARBA00001974"/>
    </source>
</evidence>
<name>A0AB39HEV2_9VIBR</name>
<keyword evidence="10" id="KW-0614">Plasmid</keyword>
<comment type="catalytic activity">
    <reaction evidence="1 9">
        <text>(S)-malate + a quinone = a quinol + oxaloacetate</text>
        <dbReference type="Rhea" id="RHEA:46012"/>
        <dbReference type="ChEBI" id="CHEBI:15589"/>
        <dbReference type="ChEBI" id="CHEBI:16452"/>
        <dbReference type="ChEBI" id="CHEBI:24646"/>
        <dbReference type="ChEBI" id="CHEBI:132124"/>
        <dbReference type="EC" id="1.1.5.4"/>
    </reaction>
</comment>
<evidence type="ECO:0000256" key="5">
    <source>
        <dbReference type="ARBA" id="ARBA00022532"/>
    </source>
</evidence>
<dbReference type="GO" id="GO:0008924">
    <property type="term" value="F:L-malate dehydrogenase (quinone) activity"/>
    <property type="evidence" value="ECO:0007669"/>
    <property type="project" value="UniProtKB-UniRule"/>
</dbReference>
<comment type="cofactor">
    <cofactor evidence="2 9">
        <name>FAD</name>
        <dbReference type="ChEBI" id="CHEBI:57692"/>
    </cofactor>
</comment>
<keyword evidence="6 9" id="KW-0285">Flavoprotein</keyword>
<protein>
    <recommendedName>
        <fullName evidence="9">Probable malate:quinone oxidoreductase</fullName>
        <ecNumber evidence="9">1.1.5.4</ecNumber>
    </recommendedName>
    <alternativeName>
        <fullName evidence="9">MQO</fullName>
    </alternativeName>
    <alternativeName>
        <fullName evidence="9">Malate dehydrogenase [quinone]</fullName>
    </alternativeName>
</protein>
<dbReference type="NCBIfam" id="NF003603">
    <property type="entry name" value="PRK05257.1-1"/>
    <property type="match status" value="1"/>
</dbReference>
<dbReference type="NCBIfam" id="NF003606">
    <property type="entry name" value="PRK05257.2-1"/>
    <property type="match status" value="1"/>
</dbReference>
<evidence type="ECO:0000256" key="3">
    <source>
        <dbReference type="ARBA" id="ARBA00005012"/>
    </source>
</evidence>
<evidence type="ECO:0000256" key="9">
    <source>
        <dbReference type="HAMAP-Rule" id="MF_00212"/>
    </source>
</evidence>
<evidence type="ECO:0000256" key="1">
    <source>
        <dbReference type="ARBA" id="ARBA00001139"/>
    </source>
</evidence>
<proteinExistence type="inferred from homology"/>
<dbReference type="Gene3D" id="3.50.50.60">
    <property type="entry name" value="FAD/NAD(P)-binding domain"/>
    <property type="match status" value="1"/>
</dbReference>
<keyword evidence="8 9" id="KW-0560">Oxidoreductase</keyword>
<dbReference type="InterPro" id="IPR006231">
    <property type="entry name" value="MQO"/>
</dbReference>
<dbReference type="PANTHER" id="PTHR43104:SF2">
    <property type="entry name" value="L-2-HYDROXYGLUTARATE DEHYDROGENASE, MITOCHONDRIAL"/>
    <property type="match status" value="1"/>
</dbReference>
<evidence type="ECO:0000256" key="8">
    <source>
        <dbReference type="ARBA" id="ARBA00023002"/>
    </source>
</evidence>
<geneLocation type="plasmid" evidence="10">
    <name>p-HB236076</name>
</geneLocation>
<dbReference type="NCBIfam" id="TIGR01320">
    <property type="entry name" value="mal_quin_oxido"/>
    <property type="match status" value="1"/>
</dbReference>
<evidence type="ECO:0000256" key="6">
    <source>
        <dbReference type="ARBA" id="ARBA00022630"/>
    </source>
</evidence>
<dbReference type="NCBIfam" id="NF009875">
    <property type="entry name" value="PRK13339.1"/>
    <property type="match status" value="1"/>
</dbReference>
<dbReference type="RefSeq" id="WP_306099686.1">
    <property type="nucleotide sequence ID" value="NZ_CP162602.1"/>
</dbReference>
<dbReference type="Pfam" id="PF06039">
    <property type="entry name" value="Mqo"/>
    <property type="match status" value="1"/>
</dbReference>
<dbReference type="NCBIfam" id="NF003611">
    <property type="entry name" value="PRK05257.3-2"/>
    <property type="match status" value="1"/>
</dbReference>
<dbReference type="EC" id="1.1.5.4" evidence="9"/>
<reference evidence="10" key="1">
    <citation type="submission" date="2024-07" db="EMBL/GenBank/DDBJ databases">
        <title>Genome Analysis of a Potential Novel Vibrio Species Secreting pH- and Thermo-stable Alginate Lyase and its Application in Producing Alginate Oligosaccharides.</title>
        <authorList>
            <person name="Huang H."/>
            <person name="Bao K."/>
        </authorList>
    </citation>
    <scope>NUCLEOTIDE SEQUENCE</scope>
    <source>
        <strain evidence="10">HB236076</strain>
        <plasmid evidence="10">p-HB236076</plasmid>
    </source>
</reference>
<keyword evidence="7 9" id="KW-0274">FAD</keyword>
<dbReference type="GO" id="GO:0006099">
    <property type="term" value="P:tricarboxylic acid cycle"/>
    <property type="evidence" value="ECO:0007669"/>
    <property type="project" value="UniProtKB-UniRule"/>
</dbReference>
<dbReference type="GO" id="GO:0047545">
    <property type="term" value="F:(S)-2-hydroxyglutarate dehydrogenase activity"/>
    <property type="evidence" value="ECO:0007669"/>
    <property type="project" value="TreeGrafter"/>
</dbReference>
<evidence type="ECO:0000313" key="10">
    <source>
        <dbReference type="EMBL" id="XDK26771.1"/>
    </source>
</evidence>
<evidence type="ECO:0000256" key="4">
    <source>
        <dbReference type="ARBA" id="ARBA00006389"/>
    </source>
</evidence>
<accession>A0AB39HEV2</accession>
<evidence type="ECO:0000256" key="7">
    <source>
        <dbReference type="ARBA" id="ARBA00022827"/>
    </source>
</evidence>
<dbReference type="HAMAP" id="MF_00212">
    <property type="entry name" value="MQO"/>
    <property type="match status" value="1"/>
</dbReference>